<evidence type="ECO:0000313" key="2">
    <source>
        <dbReference type="Proteomes" id="UP000410492"/>
    </source>
</evidence>
<protein>
    <submittedName>
        <fullName evidence="1">Uncharacterized protein</fullName>
    </submittedName>
</protein>
<dbReference type="EMBL" id="CAACVG010010265">
    <property type="protein sequence ID" value="VEN55394.1"/>
    <property type="molecule type" value="Genomic_DNA"/>
</dbReference>
<organism evidence="1 2">
    <name type="scientific">Callosobruchus maculatus</name>
    <name type="common">Southern cowpea weevil</name>
    <name type="synonym">Pulse bruchid</name>
    <dbReference type="NCBI Taxonomy" id="64391"/>
    <lineage>
        <taxon>Eukaryota</taxon>
        <taxon>Metazoa</taxon>
        <taxon>Ecdysozoa</taxon>
        <taxon>Arthropoda</taxon>
        <taxon>Hexapoda</taxon>
        <taxon>Insecta</taxon>
        <taxon>Pterygota</taxon>
        <taxon>Neoptera</taxon>
        <taxon>Endopterygota</taxon>
        <taxon>Coleoptera</taxon>
        <taxon>Polyphaga</taxon>
        <taxon>Cucujiformia</taxon>
        <taxon>Chrysomeloidea</taxon>
        <taxon>Chrysomelidae</taxon>
        <taxon>Bruchinae</taxon>
        <taxon>Bruchini</taxon>
        <taxon>Callosobruchus</taxon>
    </lineage>
</organism>
<sequence>FAEDTTLIAATREELVSLLNILDSTIIIIISVHPPKVPGGVLESTIIIEK</sequence>
<accession>A0A653D5D9</accession>
<evidence type="ECO:0000313" key="1">
    <source>
        <dbReference type="EMBL" id="VEN55394.1"/>
    </source>
</evidence>
<dbReference type="Proteomes" id="UP000410492">
    <property type="component" value="Unassembled WGS sequence"/>
</dbReference>
<proteinExistence type="predicted"/>
<dbReference type="AlphaFoldDB" id="A0A653D5D9"/>
<reference evidence="1 2" key="1">
    <citation type="submission" date="2019-01" db="EMBL/GenBank/DDBJ databases">
        <authorList>
            <person name="Sayadi A."/>
        </authorList>
    </citation>
    <scope>NUCLEOTIDE SEQUENCE [LARGE SCALE GENOMIC DNA]</scope>
</reference>
<dbReference type="OrthoDB" id="542931at2759"/>
<name>A0A653D5D9_CALMS</name>
<gene>
    <name evidence="1" type="ORF">CALMAC_LOCUS14585</name>
</gene>
<feature type="non-terminal residue" evidence="1">
    <location>
        <position position="1"/>
    </location>
</feature>
<keyword evidence="2" id="KW-1185">Reference proteome</keyword>